<gene>
    <name evidence="2" type="ORF">BDU57DRAFT_521580</name>
</gene>
<feature type="compositionally biased region" description="Low complexity" evidence="1">
    <location>
        <begin position="39"/>
        <end position="55"/>
    </location>
</feature>
<reference evidence="2" key="1">
    <citation type="journal article" date="2020" name="Stud. Mycol.">
        <title>101 Dothideomycetes genomes: a test case for predicting lifestyles and emergence of pathogens.</title>
        <authorList>
            <person name="Haridas S."/>
            <person name="Albert R."/>
            <person name="Binder M."/>
            <person name="Bloem J."/>
            <person name="Labutti K."/>
            <person name="Salamov A."/>
            <person name="Andreopoulos B."/>
            <person name="Baker S."/>
            <person name="Barry K."/>
            <person name="Bills G."/>
            <person name="Bluhm B."/>
            <person name="Cannon C."/>
            <person name="Castanera R."/>
            <person name="Culley D."/>
            <person name="Daum C."/>
            <person name="Ezra D."/>
            <person name="Gonzalez J."/>
            <person name="Henrissat B."/>
            <person name="Kuo A."/>
            <person name="Liang C."/>
            <person name="Lipzen A."/>
            <person name="Lutzoni F."/>
            <person name="Magnuson J."/>
            <person name="Mondo S."/>
            <person name="Nolan M."/>
            <person name="Ohm R."/>
            <person name="Pangilinan J."/>
            <person name="Park H.-J."/>
            <person name="Ramirez L."/>
            <person name="Alfaro M."/>
            <person name="Sun H."/>
            <person name="Tritt A."/>
            <person name="Yoshinaga Y."/>
            <person name="Zwiers L.-H."/>
            <person name="Turgeon B."/>
            <person name="Goodwin S."/>
            <person name="Spatafora J."/>
            <person name="Crous P."/>
            <person name="Grigoriev I."/>
        </authorList>
    </citation>
    <scope>NUCLEOTIDE SEQUENCE</scope>
    <source>
        <strain evidence="2">HMLAC05119</strain>
    </source>
</reference>
<name>A0A6A5QCA2_AMPQU</name>
<evidence type="ECO:0000256" key="1">
    <source>
        <dbReference type="SAM" id="MobiDB-lite"/>
    </source>
</evidence>
<organism evidence="2 3">
    <name type="scientific">Ampelomyces quisqualis</name>
    <name type="common">Powdery mildew agent</name>
    <dbReference type="NCBI Taxonomy" id="50730"/>
    <lineage>
        <taxon>Eukaryota</taxon>
        <taxon>Fungi</taxon>
        <taxon>Dikarya</taxon>
        <taxon>Ascomycota</taxon>
        <taxon>Pezizomycotina</taxon>
        <taxon>Dothideomycetes</taxon>
        <taxon>Pleosporomycetidae</taxon>
        <taxon>Pleosporales</taxon>
        <taxon>Pleosporineae</taxon>
        <taxon>Phaeosphaeriaceae</taxon>
        <taxon>Ampelomyces</taxon>
    </lineage>
</organism>
<protein>
    <recommendedName>
        <fullName evidence="4">Cyclin N-terminal domain-containing protein</fullName>
    </recommendedName>
</protein>
<proteinExistence type="predicted"/>
<evidence type="ECO:0000313" key="2">
    <source>
        <dbReference type="EMBL" id="KAF1912963.1"/>
    </source>
</evidence>
<evidence type="ECO:0008006" key="4">
    <source>
        <dbReference type="Google" id="ProtNLM"/>
    </source>
</evidence>
<feature type="region of interest" description="Disordered" evidence="1">
    <location>
        <begin position="33"/>
        <end position="55"/>
    </location>
</feature>
<dbReference type="OrthoDB" id="3877279at2759"/>
<accession>A0A6A5QCA2</accession>
<dbReference type="EMBL" id="ML979139">
    <property type="protein sequence ID" value="KAF1912963.1"/>
    <property type="molecule type" value="Genomic_DNA"/>
</dbReference>
<sequence>MEYLSPAMSVNSDMTDEELDKYFATYVPLSNLPTPPPAKEQAQPQQLAMPAATTSSPAPEHQVYAAHLAKLIPGTKKHVVAGFLGRAELPDEVVAYAACVLDGLTQRFAMSWRDALVPSGTTRTSPDIIVLAALCLAHGYLVDQLRSSRHWAVKESDGLFSVREIEATKRAMLRDMDYGLFKIRDEAVQDMLGEMQRSTASASKHGRRRTLSIDLRGTAIWSHGVQTPEPSP</sequence>
<dbReference type="Proteomes" id="UP000800096">
    <property type="component" value="Unassembled WGS sequence"/>
</dbReference>
<evidence type="ECO:0000313" key="3">
    <source>
        <dbReference type="Proteomes" id="UP000800096"/>
    </source>
</evidence>
<dbReference type="AlphaFoldDB" id="A0A6A5QCA2"/>
<keyword evidence="3" id="KW-1185">Reference proteome</keyword>